<dbReference type="PANTHER" id="PTHR46558">
    <property type="entry name" value="TRACRIPTIONAL REGULATORY PROTEIN-RELATED-RELATED"/>
    <property type="match status" value="1"/>
</dbReference>
<organism evidence="3">
    <name type="scientific">Siphoviridae sp. ctHip2</name>
    <dbReference type="NCBI Taxonomy" id="2827830"/>
    <lineage>
        <taxon>Viruses</taxon>
        <taxon>Duplodnaviria</taxon>
        <taxon>Heunggongvirae</taxon>
        <taxon>Uroviricota</taxon>
        <taxon>Caudoviricetes</taxon>
    </lineage>
</organism>
<dbReference type="EMBL" id="BK032497">
    <property type="protein sequence ID" value="DAF42531.1"/>
    <property type="molecule type" value="Genomic_DNA"/>
</dbReference>
<dbReference type="InterPro" id="IPR010982">
    <property type="entry name" value="Lambda_DNA-bd_dom_sf"/>
</dbReference>
<dbReference type="Pfam" id="PF12844">
    <property type="entry name" value="HTH_19"/>
    <property type="match status" value="1"/>
</dbReference>
<proteinExistence type="predicted"/>
<accession>A0A8S5RVJ7</accession>
<name>A0A8S5RVJ7_9CAUD</name>
<feature type="domain" description="HTH cro/C1-type" evidence="2">
    <location>
        <begin position="9"/>
        <end position="63"/>
    </location>
</feature>
<sequence>MNKEIGNRIKTMRENASLTQDEVAKYLGISKDKYAGIELGIFTPTLVILNQLSKLFKVSVETLTENSKESNYADFNITKETKDKLDMIDLFYANKNLYKKLIYQKQGKGVN</sequence>
<dbReference type="CDD" id="cd00093">
    <property type="entry name" value="HTH_XRE"/>
    <property type="match status" value="1"/>
</dbReference>
<dbReference type="SMART" id="SM00530">
    <property type="entry name" value="HTH_XRE"/>
    <property type="match status" value="1"/>
</dbReference>
<evidence type="ECO:0000259" key="2">
    <source>
        <dbReference type="PROSITE" id="PS50943"/>
    </source>
</evidence>
<dbReference type="SUPFAM" id="SSF47413">
    <property type="entry name" value="lambda repressor-like DNA-binding domains"/>
    <property type="match status" value="1"/>
</dbReference>
<dbReference type="PANTHER" id="PTHR46558:SF11">
    <property type="entry name" value="HTH-TYPE TRANSCRIPTIONAL REGULATOR XRE"/>
    <property type="match status" value="1"/>
</dbReference>
<dbReference type="PROSITE" id="PS50943">
    <property type="entry name" value="HTH_CROC1"/>
    <property type="match status" value="1"/>
</dbReference>
<protein>
    <submittedName>
        <fullName evidence="3">Helix-turn-helix domain protein</fullName>
    </submittedName>
</protein>
<dbReference type="Gene3D" id="1.10.260.40">
    <property type="entry name" value="lambda repressor-like DNA-binding domains"/>
    <property type="match status" value="1"/>
</dbReference>
<reference evidence="3" key="1">
    <citation type="journal article" date="2021" name="Proc. Natl. Acad. Sci. U.S.A.">
        <title>A Catalog of Tens of Thousands of Viruses from Human Metagenomes Reveals Hidden Associations with Chronic Diseases.</title>
        <authorList>
            <person name="Tisza M.J."/>
            <person name="Buck C.B."/>
        </authorList>
    </citation>
    <scope>NUCLEOTIDE SEQUENCE</scope>
    <source>
        <strain evidence="3">CtHip2</strain>
    </source>
</reference>
<evidence type="ECO:0000313" key="3">
    <source>
        <dbReference type="EMBL" id="DAF42531.1"/>
    </source>
</evidence>
<dbReference type="InterPro" id="IPR001387">
    <property type="entry name" value="Cro/C1-type_HTH"/>
</dbReference>
<keyword evidence="1" id="KW-0238">DNA-binding</keyword>
<evidence type="ECO:0000256" key="1">
    <source>
        <dbReference type="ARBA" id="ARBA00023125"/>
    </source>
</evidence>
<dbReference type="GO" id="GO:0003677">
    <property type="term" value="F:DNA binding"/>
    <property type="evidence" value="ECO:0007669"/>
    <property type="project" value="UniProtKB-KW"/>
</dbReference>